<feature type="domain" description="Zinc-finger" evidence="11">
    <location>
        <begin position="129"/>
        <end position="219"/>
    </location>
</feature>
<evidence type="ECO:0000256" key="6">
    <source>
        <dbReference type="ARBA" id="ARBA00022843"/>
    </source>
</evidence>
<keyword evidence="8" id="KW-0804">Transcription</keyword>
<keyword evidence="4" id="KW-1017">Isopeptide bond</keyword>
<reference evidence="13" key="1">
    <citation type="submission" date="2024-06" db="EMBL/GenBank/DDBJ databases">
        <title>Multi-omics analyses provide insights into the biosynthesis of the anticancer antibiotic pleurotin in Hohenbuehelia grisea.</title>
        <authorList>
            <person name="Weaver J.A."/>
            <person name="Alberti F."/>
        </authorList>
    </citation>
    <scope>NUCLEOTIDE SEQUENCE [LARGE SCALE GENOMIC DNA]</scope>
    <source>
        <strain evidence="13">T-177</strain>
    </source>
</reference>
<proteinExistence type="predicted"/>
<evidence type="ECO:0000256" key="1">
    <source>
        <dbReference type="ARBA" id="ARBA00004123"/>
    </source>
</evidence>
<name>A0ABR3JMG2_9AGAR</name>
<organism evidence="12 13">
    <name type="scientific">Hohenbuehelia grisea</name>
    <dbReference type="NCBI Taxonomy" id="104357"/>
    <lineage>
        <taxon>Eukaryota</taxon>
        <taxon>Fungi</taxon>
        <taxon>Dikarya</taxon>
        <taxon>Basidiomycota</taxon>
        <taxon>Agaricomycotina</taxon>
        <taxon>Agaricomycetes</taxon>
        <taxon>Agaricomycetidae</taxon>
        <taxon>Agaricales</taxon>
        <taxon>Pleurotineae</taxon>
        <taxon>Pleurotaceae</taxon>
        <taxon>Hohenbuehelia</taxon>
    </lineage>
</organism>
<dbReference type="PANTHER" id="PTHR31169:SF8">
    <property type="entry name" value="ZINC-FINGER DOMAIN OF MONOAMINE-OXIDASE A REPRESSOR R1 PROTEIN"/>
    <property type="match status" value="1"/>
</dbReference>
<feature type="compositionally biased region" description="Polar residues" evidence="10">
    <location>
        <begin position="30"/>
        <end position="42"/>
    </location>
</feature>
<feature type="region of interest" description="Disordered" evidence="10">
    <location>
        <begin position="18"/>
        <end position="116"/>
    </location>
</feature>
<accession>A0ABR3JMG2</accession>
<keyword evidence="5" id="KW-0597">Phosphoprotein</keyword>
<dbReference type="InterPro" id="IPR018866">
    <property type="entry name" value="Znf-4CXXC_R1"/>
</dbReference>
<evidence type="ECO:0000259" key="11">
    <source>
        <dbReference type="Pfam" id="PF10497"/>
    </source>
</evidence>
<evidence type="ECO:0000256" key="3">
    <source>
        <dbReference type="ARBA" id="ARBA00022490"/>
    </source>
</evidence>
<dbReference type="PANTHER" id="PTHR31169">
    <property type="entry name" value="OS05G0300700 PROTEIN"/>
    <property type="match status" value="1"/>
</dbReference>
<evidence type="ECO:0000256" key="4">
    <source>
        <dbReference type="ARBA" id="ARBA00022499"/>
    </source>
</evidence>
<dbReference type="Pfam" id="PF10497">
    <property type="entry name" value="zf-4CXXC_R1"/>
    <property type="match status" value="1"/>
</dbReference>
<feature type="compositionally biased region" description="Polar residues" evidence="10">
    <location>
        <begin position="54"/>
        <end position="65"/>
    </location>
</feature>
<evidence type="ECO:0000256" key="10">
    <source>
        <dbReference type="SAM" id="MobiDB-lite"/>
    </source>
</evidence>
<protein>
    <recommendedName>
        <fullName evidence="11">Zinc-finger domain-containing protein</fullName>
    </recommendedName>
</protein>
<feature type="compositionally biased region" description="Polar residues" evidence="10">
    <location>
        <begin position="95"/>
        <end position="105"/>
    </location>
</feature>
<sequence>MSASTPLKRFKQVYVDIPPSPFHSPKYRPSPNTSLRVLSTPNLPLKENRRSKNLAMTTVASSSTPLKRKHSDRDLPEVVVEISVPTPKKARVGASSGSVPASRNPSASSSASAAQESGQLSDSEDAYFYCHQCSKKRDTAVGIRCSSTVKHAKSGKERNCSVKFCKPCLRNRYDEDIATFKGKENQAFKCPRCRGICNCWRCRKAQGMPPMGKFAPNTKSSVDAAPISLVSDTGAVAADSMKPPGPSGKHKAPSNPPTTSKKPSEKSRASQASAKPPRVRKPKPKPLPEIIWSPVPTELSLNDAEQRIQIRAFVLRFHTLFSYPLAKAHLDELDEIDGRHGASADDGLVGWISEPCLKGIIQGLLGLLADQSAPEASKEIRRAIQSMRSSGSNLWKVYSILASLRDEGERSLSFPEPLPGPSASMLRVTRHMVGASNVVNISFSAQMVPIVLALQDAAMMSHGVREEIENGVNQGKEVVRDVREAVKAENERWDQEKVKDLDQGSYTTARLMHKRRLLDIEAAHEAVVAAYLPRTNFLGRDHEGRIYWALPPGCAEQDSAMDFLESCLPDTKPTKKRACRKGPSQDVADSLTDWSFFVAVWGKKPEVASKPNDSEQAWWGFSTPEDIRKLALWISLVADQDAPDNGHSATRDTWWQLGEKETIRIKEDTPGREEVASLVKSLEQYADTLYWRMHYMAKAA</sequence>
<evidence type="ECO:0000256" key="5">
    <source>
        <dbReference type="ARBA" id="ARBA00022553"/>
    </source>
</evidence>
<keyword evidence="7" id="KW-0805">Transcription regulation</keyword>
<evidence type="ECO:0000313" key="13">
    <source>
        <dbReference type="Proteomes" id="UP001556367"/>
    </source>
</evidence>
<keyword evidence="3" id="KW-0963">Cytoplasm</keyword>
<evidence type="ECO:0000256" key="2">
    <source>
        <dbReference type="ARBA" id="ARBA00004496"/>
    </source>
</evidence>
<keyword evidence="9" id="KW-0539">Nucleus</keyword>
<comment type="caution">
    <text evidence="12">The sequence shown here is derived from an EMBL/GenBank/DDBJ whole genome shotgun (WGS) entry which is preliminary data.</text>
</comment>
<evidence type="ECO:0000256" key="7">
    <source>
        <dbReference type="ARBA" id="ARBA00023015"/>
    </source>
</evidence>
<comment type="subcellular location">
    <subcellularLocation>
        <location evidence="2">Cytoplasm</location>
    </subcellularLocation>
    <subcellularLocation>
        <location evidence="1">Nucleus</location>
    </subcellularLocation>
</comment>
<keyword evidence="13" id="KW-1185">Reference proteome</keyword>
<dbReference type="EMBL" id="JASNQZ010000006">
    <property type="protein sequence ID" value="KAL0956305.1"/>
    <property type="molecule type" value="Genomic_DNA"/>
</dbReference>
<evidence type="ECO:0000313" key="12">
    <source>
        <dbReference type="EMBL" id="KAL0956305.1"/>
    </source>
</evidence>
<dbReference type="Proteomes" id="UP001556367">
    <property type="component" value="Unassembled WGS sequence"/>
</dbReference>
<feature type="region of interest" description="Disordered" evidence="10">
    <location>
        <begin position="236"/>
        <end position="291"/>
    </location>
</feature>
<evidence type="ECO:0000256" key="9">
    <source>
        <dbReference type="ARBA" id="ARBA00023242"/>
    </source>
</evidence>
<gene>
    <name evidence="12" type="ORF">HGRIS_002462</name>
</gene>
<evidence type="ECO:0000256" key="8">
    <source>
        <dbReference type="ARBA" id="ARBA00023163"/>
    </source>
</evidence>
<keyword evidence="6" id="KW-0832">Ubl conjugation</keyword>
<dbReference type="InterPro" id="IPR040221">
    <property type="entry name" value="CDCA7/CDA7L"/>
</dbReference>